<dbReference type="InterPro" id="IPR015943">
    <property type="entry name" value="WD40/YVTN_repeat-like_dom_sf"/>
</dbReference>
<dbReference type="OrthoDB" id="284782at2759"/>
<dbReference type="PRINTS" id="PR00320">
    <property type="entry name" value="GPROTEINBRPT"/>
</dbReference>
<feature type="repeat" description="WD" evidence="4">
    <location>
        <begin position="364"/>
        <end position="387"/>
    </location>
</feature>
<feature type="repeat" description="WD" evidence="4">
    <location>
        <begin position="104"/>
        <end position="145"/>
    </location>
</feature>
<accession>A0A1Q2ZXP9</accession>
<evidence type="ECO:0000256" key="4">
    <source>
        <dbReference type="PROSITE-ProRule" id="PRU00221"/>
    </source>
</evidence>
<dbReference type="InterPro" id="IPR028608">
    <property type="entry name" value="CIAO1/Cia1"/>
</dbReference>
<evidence type="ECO:0000256" key="2">
    <source>
        <dbReference type="ARBA" id="ARBA00022737"/>
    </source>
</evidence>
<dbReference type="Proteomes" id="UP000187013">
    <property type="component" value="Unassembled WGS sequence"/>
</dbReference>
<dbReference type="GO" id="GO:0016226">
    <property type="term" value="P:iron-sulfur cluster assembly"/>
    <property type="evidence" value="ECO:0007669"/>
    <property type="project" value="UniProtKB-UniRule"/>
</dbReference>
<name>A0A1Q2ZXP9_ZYGRO</name>
<evidence type="ECO:0000313" key="5">
    <source>
        <dbReference type="EMBL" id="GAV48175.1"/>
    </source>
</evidence>
<dbReference type="PROSITE" id="PS50294">
    <property type="entry name" value="WD_REPEATS_REGION"/>
    <property type="match status" value="3"/>
</dbReference>
<dbReference type="HAMAP" id="MF_03037">
    <property type="entry name" value="ciao1"/>
    <property type="match status" value="1"/>
</dbReference>
<keyword evidence="3" id="KW-0963">Cytoplasm</keyword>
<evidence type="ECO:0000256" key="1">
    <source>
        <dbReference type="ARBA" id="ARBA00022574"/>
    </source>
</evidence>
<evidence type="ECO:0000256" key="3">
    <source>
        <dbReference type="HAMAP-Rule" id="MF_03037"/>
    </source>
</evidence>
<dbReference type="InterPro" id="IPR036322">
    <property type="entry name" value="WD40_repeat_dom_sf"/>
</dbReference>
<dbReference type="SUPFAM" id="SSF50978">
    <property type="entry name" value="WD40 repeat-like"/>
    <property type="match status" value="1"/>
</dbReference>
<keyword evidence="3" id="KW-0539">Nucleus</keyword>
<dbReference type="InterPro" id="IPR001680">
    <property type="entry name" value="WD40_rpt"/>
</dbReference>
<comment type="caution">
    <text evidence="5">The sequence shown here is derived from an EMBL/GenBank/DDBJ whole genome shotgun (WGS) entry which is preliminary data.</text>
</comment>
<dbReference type="EMBL" id="BDGX01000009">
    <property type="protein sequence ID" value="GAV48175.1"/>
    <property type="molecule type" value="Genomic_DNA"/>
</dbReference>
<dbReference type="SMART" id="SM00320">
    <property type="entry name" value="WD40"/>
    <property type="match status" value="7"/>
</dbReference>
<dbReference type="FunFam" id="2.130.10.10:FF:000705">
    <property type="entry name" value="Probable cytosolic iron-sulfur protein assembly protein 1"/>
    <property type="match status" value="1"/>
</dbReference>
<comment type="similarity">
    <text evidence="3">Belongs to the WD repeat CIA1 family.</text>
</comment>
<dbReference type="eggNOG" id="KOG0645">
    <property type="taxonomic scope" value="Eukaryota"/>
</dbReference>
<keyword evidence="2" id="KW-0677">Repeat</keyword>
<evidence type="ECO:0000313" key="6">
    <source>
        <dbReference type="Proteomes" id="UP000187013"/>
    </source>
</evidence>
<protein>
    <recommendedName>
        <fullName evidence="3">Probable cytosolic iron-sulfur protein assembly protein 1</fullName>
    </recommendedName>
</protein>
<dbReference type="Gene3D" id="2.130.10.10">
    <property type="entry name" value="YVTN repeat-like/Quinoprotein amine dehydrogenase"/>
    <property type="match status" value="1"/>
</dbReference>
<feature type="repeat" description="WD" evidence="4">
    <location>
        <begin position="201"/>
        <end position="232"/>
    </location>
</feature>
<dbReference type="PANTHER" id="PTHR19920">
    <property type="entry name" value="WD40 PROTEIN CIAO1"/>
    <property type="match status" value="1"/>
</dbReference>
<dbReference type="PROSITE" id="PS50082">
    <property type="entry name" value="WD_REPEATS_2"/>
    <property type="match status" value="5"/>
</dbReference>
<dbReference type="GO" id="GO:0005634">
    <property type="term" value="C:nucleus"/>
    <property type="evidence" value="ECO:0007669"/>
    <property type="project" value="UniProtKB-SubCell"/>
</dbReference>
<organism evidence="5 6">
    <name type="scientific">Zygosaccharomyces rouxii</name>
    <dbReference type="NCBI Taxonomy" id="4956"/>
    <lineage>
        <taxon>Eukaryota</taxon>
        <taxon>Fungi</taxon>
        <taxon>Dikarya</taxon>
        <taxon>Ascomycota</taxon>
        <taxon>Saccharomycotina</taxon>
        <taxon>Saccharomycetes</taxon>
        <taxon>Saccharomycetales</taxon>
        <taxon>Saccharomycetaceae</taxon>
        <taxon>Zygosaccharomyces</taxon>
    </lineage>
</organism>
<comment type="subcellular location">
    <subcellularLocation>
        <location evidence="3">Cytoplasm</location>
    </subcellularLocation>
    <subcellularLocation>
        <location evidence="3">Nucleus</location>
    </subcellularLocation>
    <text evidence="3">Preferentially localized to the nucleus.</text>
</comment>
<dbReference type="InterPro" id="IPR020472">
    <property type="entry name" value="WD40_PAC1"/>
</dbReference>
<dbReference type="CDD" id="cd00200">
    <property type="entry name" value="WD40"/>
    <property type="match status" value="1"/>
</dbReference>
<dbReference type="PANTHER" id="PTHR19920:SF0">
    <property type="entry name" value="CYTOSOLIC IRON-SULFUR PROTEIN ASSEMBLY PROTEIN CIAO1-RELATED"/>
    <property type="match status" value="1"/>
</dbReference>
<keyword evidence="1 4" id="KW-0853">WD repeat</keyword>
<proteinExistence type="inferred from homology"/>
<dbReference type="Pfam" id="PF00400">
    <property type="entry name" value="WD40"/>
    <property type="match status" value="6"/>
</dbReference>
<reference evidence="5 6" key="1">
    <citation type="submission" date="2016-08" db="EMBL/GenBank/DDBJ databases">
        <title>Draft genome sequence of allopolyploid Zygosaccharomyces rouxii.</title>
        <authorList>
            <person name="Watanabe J."/>
            <person name="Uehara K."/>
            <person name="Mogi Y."/>
            <person name="Tsukioka Y."/>
        </authorList>
    </citation>
    <scope>NUCLEOTIDE SEQUENCE [LARGE SCALE GENOMIC DNA]</scope>
    <source>
        <strain evidence="5 6">NBRC 110957</strain>
    </source>
</reference>
<dbReference type="AlphaFoldDB" id="A0A1Q2ZXP9"/>
<sequence length="389" mass="44448">MSKVGGLSFISGSFWAILEFNRWASRTITDEKCTLFDYYYYSTLRYIDKGVQRMPIQLAKSLKLHRDKVWSIDCSNGMLATGSTDRSVKIIDASQYKLLDELDNTVHKKAVRSVAWRPNSYVLAAGSFDSTISIWNREGEEEMDNSWEMELLAIIEGHENEVKSVAWSHDGAYLASCSRDKSVWIWESDEMGEEYECISVLQEHSQDVKHVVWHPYLQILASSSYDDTIRIWREYDDDWESAAVLNGHEGTVWSSDFEKSETQLRICSGSDDASVKVWKYVRDDEEEQQEWICEATLPAVHTRAVYSVSWSEDGHIASAGSDGKLVIYQEAQPGQWKIVDQQELCHGVHEVNVAKWIKINGKTMLATGGDDGYINLWNWDTSSTSNKNN</sequence>
<gene>
    <name evidence="3" type="primary">CIA1</name>
    <name evidence="5" type="ORF">ZYGR_0I04720</name>
</gene>
<comment type="subunit">
    <text evidence="3">Interacts with NAR1.</text>
</comment>
<feature type="repeat" description="WD" evidence="4">
    <location>
        <begin position="245"/>
        <end position="288"/>
    </location>
</feature>
<dbReference type="GO" id="GO:0097361">
    <property type="term" value="C:cytosolic [4Fe-4S] assembly targeting complex"/>
    <property type="evidence" value="ECO:0007669"/>
    <property type="project" value="InterPro"/>
</dbReference>
<feature type="repeat" description="WD" evidence="4">
    <location>
        <begin position="155"/>
        <end position="187"/>
    </location>
</feature>
<comment type="function">
    <text evidence="3">Essential component of the cytosolic iron-sulfur (Fe/S) protein assembly machinery. Required for the maturation of extramitochondrial Fe/S proteins.</text>
</comment>